<evidence type="ECO:0000259" key="3">
    <source>
        <dbReference type="Pfam" id="PF08881"/>
    </source>
</evidence>
<keyword evidence="2" id="KW-0732">Signal</keyword>
<feature type="domain" description="Cyanovirin-N" evidence="3">
    <location>
        <begin position="120"/>
        <end position="224"/>
    </location>
</feature>
<feature type="region of interest" description="Disordered" evidence="1">
    <location>
        <begin position="95"/>
        <end position="121"/>
    </location>
</feature>
<reference evidence="4" key="1">
    <citation type="journal article" date="2023" name="Mol. Phylogenet. Evol.">
        <title>Genome-scale phylogeny and comparative genomics of the fungal order Sordariales.</title>
        <authorList>
            <person name="Hensen N."/>
            <person name="Bonometti L."/>
            <person name="Westerberg I."/>
            <person name="Brannstrom I.O."/>
            <person name="Guillou S."/>
            <person name="Cros-Aarteil S."/>
            <person name="Calhoun S."/>
            <person name="Haridas S."/>
            <person name="Kuo A."/>
            <person name="Mondo S."/>
            <person name="Pangilinan J."/>
            <person name="Riley R."/>
            <person name="LaButti K."/>
            <person name="Andreopoulos B."/>
            <person name="Lipzen A."/>
            <person name="Chen C."/>
            <person name="Yan M."/>
            <person name="Daum C."/>
            <person name="Ng V."/>
            <person name="Clum A."/>
            <person name="Steindorff A."/>
            <person name="Ohm R.A."/>
            <person name="Martin F."/>
            <person name="Silar P."/>
            <person name="Natvig D.O."/>
            <person name="Lalanne C."/>
            <person name="Gautier V."/>
            <person name="Ament-Velasquez S.L."/>
            <person name="Kruys A."/>
            <person name="Hutchinson M.I."/>
            <person name="Powell A.J."/>
            <person name="Barry K."/>
            <person name="Miller A.N."/>
            <person name="Grigoriev I.V."/>
            <person name="Debuchy R."/>
            <person name="Gladieux P."/>
            <person name="Hiltunen Thoren M."/>
            <person name="Johannesson H."/>
        </authorList>
    </citation>
    <scope>NUCLEOTIDE SEQUENCE</scope>
    <source>
        <strain evidence="4">FGSC 1904</strain>
    </source>
</reference>
<evidence type="ECO:0000313" key="5">
    <source>
        <dbReference type="Proteomes" id="UP001281003"/>
    </source>
</evidence>
<evidence type="ECO:0000313" key="4">
    <source>
        <dbReference type="EMBL" id="KAK3400484.1"/>
    </source>
</evidence>
<accession>A0AAE0PIJ4</accession>
<dbReference type="InterPro" id="IPR036673">
    <property type="entry name" value="Cyanovirin-N_sf"/>
</dbReference>
<dbReference type="InterPro" id="IPR011058">
    <property type="entry name" value="Cyanovirin-N"/>
</dbReference>
<proteinExistence type="predicted"/>
<dbReference type="Gene3D" id="2.30.60.10">
    <property type="entry name" value="Cyanovirin-N"/>
    <property type="match status" value="1"/>
</dbReference>
<name>A0AAE0PIJ4_SORBR</name>
<feature type="chain" id="PRO_5042188321" description="Cyanovirin-N domain-containing protein" evidence="2">
    <location>
        <begin position="21"/>
        <end position="244"/>
    </location>
</feature>
<dbReference type="Pfam" id="PF08881">
    <property type="entry name" value="CVNH"/>
    <property type="match status" value="1"/>
</dbReference>
<feature type="signal peptide" evidence="2">
    <location>
        <begin position="1"/>
        <end position="20"/>
    </location>
</feature>
<dbReference type="SUPFAM" id="SSF51322">
    <property type="entry name" value="Cyanovirin-N"/>
    <property type="match status" value="1"/>
</dbReference>
<evidence type="ECO:0000256" key="2">
    <source>
        <dbReference type="SAM" id="SignalP"/>
    </source>
</evidence>
<keyword evidence="5" id="KW-1185">Reference proteome</keyword>
<comment type="caution">
    <text evidence="4">The sequence shown here is derived from an EMBL/GenBank/DDBJ whole genome shotgun (WGS) entry which is preliminary data.</text>
</comment>
<organism evidence="4 5">
    <name type="scientific">Sordaria brevicollis</name>
    <dbReference type="NCBI Taxonomy" id="83679"/>
    <lineage>
        <taxon>Eukaryota</taxon>
        <taxon>Fungi</taxon>
        <taxon>Dikarya</taxon>
        <taxon>Ascomycota</taxon>
        <taxon>Pezizomycotina</taxon>
        <taxon>Sordariomycetes</taxon>
        <taxon>Sordariomycetidae</taxon>
        <taxon>Sordariales</taxon>
        <taxon>Sordariaceae</taxon>
        <taxon>Sordaria</taxon>
    </lineage>
</organism>
<protein>
    <recommendedName>
        <fullName evidence="3">Cyanovirin-N domain-containing protein</fullName>
    </recommendedName>
</protein>
<dbReference type="Proteomes" id="UP001281003">
    <property type="component" value="Unassembled WGS sequence"/>
</dbReference>
<sequence length="244" mass="24911">MQLPPILSVMGAASFTLTLAHPFAPFIPFAPSTPTIPAPNRPLPPVPPHAPLPSSLVPMDSKITGNFSHSCDQITLMNNYFLAATCSPVHTLTSLPGSGSGSGSGEGEGEGDGEGDRQKEEGPEFNQLDLNMCIGFDQGSTTAGGTTGRGPEGGNYGGNEGRLIWQALGKYANYCGDCKLTTGAGPAGSTHELKCSCAPMTGEGAVETVLDLDEGVENRNGTLVCRGGMGSGIGPGPLPPPIED</sequence>
<dbReference type="EMBL" id="JAUTDP010000003">
    <property type="protein sequence ID" value="KAK3400484.1"/>
    <property type="molecule type" value="Genomic_DNA"/>
</dbReference>
<reference evidence="4" key="2">
    <citation type="submission" date="2023-07" db="EMBL/GenBank/DDBJ databases">
        <authorList>
            <consortium name="Lawrence Berkeley National Laboratory"/>
            <person name="Haridas S."/>
            <person name="Hensen N."/>
            <person name="Bonometti L."/>
            <person name="Westerberg I."/>
            <person name="Brannstrom I.O."/>
            <person name="Guillou S."/>
            <person name="Cros-Aarteil S."/>
            <person name="Calhoun S."/>
            <person name="Kuo A."/>
            <person name="Mondo S."/>
            <person name="Pangilinan J."/>
            <person name="Riley R."/>
            <person name="LaButti K."/>
            <person name="Andreopoulos B."/>
            <person name="Lipzen A."/>
            <person name="Chen C."/>
            <person name="Yanf M."/>
            <person name="Daum C."/>
            <person name="Ng V."/>
            <person name="Clum A."/>
            <person name="Steindorff A."/>
            <person name="Ohm R."/>
            <person name="Martin F."/>
            <person name="Silar P."/>
            <person name="Natvig D."/>
            <person name="Lalanne C."/>
            <person name="Gautier V."/>
            <person name="Ament-velasquez S.L."/>
            <person name="Kruys A."/>
            <person name="Hutchinson M.I."/>
            <person name="Powell A.J."/>
            <person name="Barry K."/>
            <person name="Miller A.N."/>
            <person name="Grigoriev I.V."/>
            <person name="Debuchy R."/>
            <person name="Gladieux P."/>
            <person name="Thoren M.H."/>
            <person name="Johannesson H."/>
        </authorList>
    </citation>
    <scope>NUCLEOTIDE SEQUENCE</scope>
    <source>
        <strain evidence="4">FGSC 1904</strain>
    </source>
</reference>
<evidence type="ECO:0000256" key="1">
    <source>
        <dbReference type="SAM" id="MobiDB-lite"/>
    </source>
</evidence>
<gene>
    <name evidence="4" type="ORF">B0T20DRAFT_146557</name>
</gene>
<dbReference type="AlphaFoldDB" id="A0AAE0PIJ4"/>